<evidence type="ECO:0000256" key="1">
    <source>
        <dbReference type="ARBA" id="ARBA00022614"/>
    </source>
</evidence>
<keyword evidence="2" id="KW-0677">Repeat</keyword>
<dbReference type="Pfam" id="PF12799">
    <property type="entry name" value="LRR_4"/>
    <property type="match status" value="1"/>
</dbReference>
<dbReference type="FunFam" id="3.80.10.10:FF:000193">
    <property type="entry name" value="Leucine-rich repeat-containing protein 40"/>
    <property type="match status" value="1"/>
</dbReference>
<dbReference type="Proteomes" id="UP000314980">
    <property type="component" value="Unassembled WGS sequence"/>
</dbReference>
<dbReference type="InterPro" id="IPR025875">
    <property type="entry name" value="Leu-rich_rpt_4"/>
</dbReference>
<dbReference type="SUPFAM" id="SSF52058">
    <property type="entry name" value="L domain-like"/>
    <property type="match status" value="2"/>
</dbReference>
<dbReference type="PROSITE" id="PS51450">
    <property type="entry name" value="LRR"/>
    <property type="match status" value="7"/>
</dbReference>
<protein>
    <submittedName>
        <fullName evidence="3">Leucine rich repeat containing 40</fullName>
    </submittedName>
</protein>
<dbReference type="InParanoid" id="A0A4W6BTM3"/>
<keyword evidence="4" id="KW-1185">Reference proteome</keyword>
<accession>A0A4W6BTM3</accession>
<dbReference type="STRING" id="8187.ENSLCAP00010002746"/>
<dbReference type="PRINTS" id="PR00019">
    <property type="entry name" value="LEURICHRPT"/>
</dbReference>
<dbReference type="GeneTree" id="ENSGT00940000156968"/>
<dbReference type="InterPro" id="IPR003591">
    <property type="entry name" value="Leu-rich_rpt_typical-subtyp"/>
</dbReference>
<organism evidence="3 4">
    <name type="scientific">Lates calcarifer</name>
    <name type="common">Barramundi</name>
    <name type="synonym">Holocentrus calcarifer</name>
    <dbReference type="NCBI Taxonomy" id="8187"/>
    <lineage>
        <taxon>Eukaryota</taxon>
        <taxon>Metazoa</taxon>
        <taxon>Chordata</taxon>
        <taxon>Craniata</taxon>
        <taxon>Vertebrata</taxon>
        <taxon>Euteleostomi</taxon>
        <taxon>Actinopterygii</taxon>
        <taxon>Neopterygii</taxon>
        <taxon>Teleostei</taxon>
        <taxon>Neoteleostei</taxon>
        <taxon>Acanthomorphata</taxon>
        <taxon>Carangaria</taxon>
        <taxon>Carangaria incertae sedis</taxon>
        <taxon>Centropomidae</taxon>
        <taxon>Lates</taxon>
    </lineage>
</organism>
<dbReference type="PANTHER" id="PTHR48051">
    <property type="match status" value="1"/>
</dbReference>
<dbReference type="SMART" id="SM00364">
    <property type="entry name" value="LRR_BAC"/>
    <property type="match status" value="10"/>
</dbReference>
<dbReference type="Pfam" id="PF13855">
    <property type="entry name" value="LRR_8"/>
    <property type="match status" value="4"/>
</dbReference>
<dbReference type="GO" id="GO:0005737">
    <property type="term" value="C:cytoplasm"/>
    <property type="evidence" value="ECO:0007669"/>
    <property type="project" value="TreeGrafter"/>
</dbReference>
<reference evidence="4" key="1">
    <citation type="submission" date="2015-09" db="EMBL/GenBank/DDBJ databases">
        <authorList>
            <person name="Sai Rama Sridatta P."/>
        </authorList>
    </citation>
    <scope>NUCLEOTIDE SEQUENCE [LARGE SCALE GENOMIC DNA]</scope>
</reference>
<dbReference type="AlphaFoldDB" id="A0A4W6BTM3"/>
<dbReference type="SMART" id="SM00369">
    <property type="entry name" value="LRR_TYP"/>
    <property type="match status" value="13"/>
</dbReference>
<keyword evidence="1" id="KW-0433">Leucine-rich repeat</keyword>
<dbReference type="Gene3D" id="3.80.10.10">
    <property type="entry name" value="Ribonuclease Inhibitor"/>
    <property type="match status" value="5"/>
</dbReference>
<dbReference type="PANTHER" id="PTHR48051:SF1">
    <property type="entry name" value="RAS SUPPRESSOR PROTEIN 1"/>
    <property type="match status" value="1"/>
</dbReference>
<dbReference type="Ensembl" id="ENSLCAT00010002839.1">
    <property type="protein sequence ID" value="ENSLCAP00010002746.1"/>
    <property type="gene ID" value="ENSLCAG00010001511.1"/>
</dbReference>
<dbReference type="FunFam" id="3.80.10.10:FF:000116">
    <property type="entry name" value="Leucine-rich repeat-containing protein 40"/>
    <property type="match status" value="1"/>
</dbReference>
<dbReference type="InterPro" id="IPR001611">
    <property type="entry name" value="Leu-rich_rpt"/>
</dbReference>
<sequence length="576" mass="63817">MSRPRRADKVESLAGFRTEKTEPTVPYGLLKAARKSGQLNLSGRGLTEVPQNVFRLNIDTPEEAQQNVSFGASDRWWEQTDLTKLLLLPGLTTLDLHDNQLSSLPSALGELQELQQLRLSHNQLTSLPVEVCTLQNLRSLTVQQNLLESLPEELGQLQNLTELDLSSNHLKGLPSSLGCLTCLQKLNLSHNNLSCLPDNVKLLDCSKNQLTNIPASLSEMLALEQLYLRHNKLRILPQLPAPALKELYVGNNQIEQLETEQLACLAVISLLELRDNKIKTLPDQITLLSTLTRLDLTNNDITTLPASLSLLPNLKVLLLEGNPLRGIRRDLLSVGDTLRTRTQGICKEPERADEGPTAMTLPSQASVNLHNIKTLKLLVYSEKQADVIPDELFDAAADQGVTTVNFSKNQLTSIPLRLVELHSSLSDVNLGFNRLTCCSPDICKLLQLIHIDLRNNQLSDLPSEMKNLTKLRSIILSYNRFKSFPEVLYQIASLETVLLGNNQVGVVDPSCLMKLAHLSTLDLSNNDLLNIPPELGLCSSLRCLSLEGNPFRTPRAAIVAKGTDAVLEYLRSRIPT</sequence>
<reference evidence="3" key="3">
    <citation type="submission" date="2025-09" db="UniProtKB">
        <authorList>
            <consortium name="Ensembl"/>
        </authorList>
    </citation>
    <scope>IDENTIFICATION</scope>
</reference>
<name>A0A4W6BTM3_LATCA</name>
<dbReference type="InterPro" id="IPR032675">
    <property type="entry name" value="LRR_dom_sf"/>
</dbReference>
<dbReference type="InterPro" id="IPR050216">
    <property type="entry name" value="LRR_domain-containing"/>
</dbReference>
<proteinExistence type="predicted"/>
<dbReference type="FunCoup" id="A0A4W6BTM3">
    <property type="interactions" value="722"/>
</dbReference>
<evidence type="ECO:0000313" key="3">
    <source>
        <dbReference type="Ensembl" id="ENSLCAP00010002746.1"/>
    </source>
</evidence>
<evidence type="ECO:0000256" key="2">
    <source>
        <dbReference type="ARBA" id="ARBA00022737"/>
    </source>
</evidence>
<evidence type="ECO:0000313" key="4">
    <source>
        <dbReference type="Proteomes" id="UP000314980"/>
    </source>
</evidence>
<reference evidence="3" key="2">
    <citation type="submission" date="2025-08" db="UniProtKB">
        <authorList>
            <consortium name="Ensembl"/>
        </authorList>
    </citation>
    <scope>IDENTIFICATION</scope>
</reference>